<dbReference type="PANTHER" id="PTHR43806:SF58">
    <property type="entry name" value="ALKALINE PROTEASE 1-RELATED"/>
    <property type="match status" value="1"/>
</dbReference>
<sequence>MLFKSLLLALPLALAAPAPYVVPKDATAIPGKFIVVMKQGSSTSALNNLVSSLTSLLGAEPESVFNFGGFKGLSIGAADALLTSITNLANVAYVEPDIVMTASALVTQPNPPYGLARISHKTAGATEYVYDSTAGEGTCAYIIDTGIFAAHPEFEGRAQFLANFVGDGLDMDGNGHGSHCSGTIGSKSYGVAKKANLYGVKVLGSDGSGSNAGVIEGIQYAASDFKTRAGCAKGAVGSMSLGGTFSQATNDAVKAAVASGLFMAVAAGNNGLPAGLYSPASEATACTVGAVGADDKKASFSNFGNVVDIFAPGVDILSTWNGVNGQLTNTISGTSMATPHVAGLAAYLLRLEGQKTPAALCSRIVALGNPFTGLFLGTKKIAYNGASG</sequence>
<dbReference type="Proteomes" id="UP000800041">
    <property type="component" value="Unassembled WGS sequence"/>
</dbReference>
<keyword evidence="7" id="KW-0732">Signal</keyword>
<evidence type="ECO:0000256" key="5">
    <source>
        <dbReference type="PROSITE-ProRule" id="PRU01240"/>
    </source>
</evidence>
<dbReference type="InterPro" id="IPR000209">
    <property type="entry name" value="Peptidase_S8/S53_dom"/>
</dbReference>
<dbReference type="InterPro" id="IPR022398">
    <property type="entry name" value="Peptidase_S8_His-AS"/>
</dbReference>
<accession>A0A6G1GW02</accession>
<organism evidence="9 10">
    <name type="scientific">Aulographum hederae CBS 113979</name>
    <dbReference type="NCBI Taxonomy" id="1176131"/>
    <lineage>
        <taxon>Eukaryota</taxon>
        <taxon>Fungi</taxon>
        <taxon>Dikarya</taxon>
        <taxon>Ascomycota</taxon>
        <taxon>Pezizomycotina</taxon>
        <taxon>Dothideomycetes</taxon>
        <taxon>Pleosporomycetidae</taxon>
        <taxon>Aulographales</taxon>
        <taxon>Aulographaceae</taxon>
    </lineage>
</organism>
<dbReference type="OrthoDB" id="206201at2759"/>
<dbReference type="PROSITE" id="PS00136">
    <property type="entry name" value="SUBTILASE_ASP"/>
    <property type="match status" value="1"/>
</dbReference>
<dbReference type="PROSITE" id="PS00137">
    <property type="entry name" value="SUBTILASE_HIS"/>
    <property type="match status" value="1"/>
</dbReference>
<feature type="active site" description="Charge relay system" evidence="5">
    <location>
        <position position="176"/>
    </location>
</feature>
<evidence type="ECO:0000313" key="9">
    <source>
        <dbReference type="EMBL" id="KAF1984918.1"/>
    </source>
</evidence>
<feature type="signal peptide" evidence="7">
    <location>
        <begin position="1"/>
        <end position="15"/>
    </location>
</feature>
<dbReference type="InterPro" id="IPR036852">
    <property type="entry name" value="Peptidase_S8/S53_dom_sf"/>
</dbReference>
<comment type="similarity">
    <text evidence="1 5 6">Belongs to the peptidase S8 family.</text>
</comment>
<gene>
    <name evidence="9" type="ORF">K402DRAFT_413614</name>
</gene>
<evidence type="ECO:0000256" key="6">
    <source>
        <dbReference type="RuleBase" id="RU003355"/>
    </source>
</evidence>
<dbReference type="InterPro" id="IPR034193">
    <property type="entry name" value="PCSK9_ProteinaseK-like"/>
</dbReference>
<dbReference type="InterPro" id="IPR037045">
    <property type="entry name" value="S8pro/Inhibitor_I9_sf"/>
</dbReference>
<dbReference type="FunFam" id="3.40.50.200:FF:000014">
    <property type="entry name" value="Proteinase K"/>
    <property type="match status" value="1"/>
</dbReference>
<evidence type="ECO:0000313" key="10">
    <source>
        <dbReference type="Proteomes" id="UP000800041"/>
    </source>
</evidence>
<dbReference type="GO" id="GO:0004252">
    <property type="term" value="F:serine-type endopeptidase activity"/>
    <property type="evidence" value="ECO:0007669"/>
    <property type="project" value="UniProtKB-UniRule"/>
</dbReference>
<dbReference type="PROSITE" id="PS00138">
    <property type="entry name" value="SUBTILASE_SER"/>
    <property type="match status" value="1"/>
</dbReference>
<dbReference type="EMBL" id="ML977165">
    <property type="protein sequence ID" value="KAF1984918.1"/>
    <property type="molecule type" value="Genomic_DNA"/>
</dbReference>
<feature type="domain" description="Peptidase S8/S53" evidence="8">
    <location>
        <begin position="142"/>
        <end position="360"/>
    </location>
</feature>
<feature type="active site" description="Charge relay system" evidence="5">
    <location>
        <position position="144"/>
    </location>
</feature>
<proteinExistence type="inferred from homology"/>
<dbReference type="AlphaFoldDB" id="A0A6G1GW02"/>
<evidence type="ECO:0000256" key="2">
    <source>
        <dbReference type="ARBA" id="ARBA00022670"/>
    </source>
</evidence>
<dbReference type="Gene3D" id="3.30.70.80">
    <property type="entry name" value="Peptidase S8 propeptide/proteinase inhibitor I9"/>
    <property type="match status" value="1"/>
</dbReference>
<keyword evidence="3 5" id="KW-0378">Hydrolase</keyword>
<dbReference type="GO" id="GO:0005576">
    <property type="term" value="C:extracellular region"/>
    <property type="evidence" value="ECO:0007669"/>
    <property type="project" value="UniProtKB-ARBA"/>
</dbReference>
<evidence type="ECO:0000256" key="3">
    <source>
        <dbReference type="ARBA" id="ARBA00022801"/>
    </source>
</evidence>
<keyword evidence="10" id="KW-1185">Reference proteome</keyword>
<dbReference type="Gene3D" id="3.40.50.200">
    <property type="entry name" value="Peptidase S8/S53 domain"/>
    <property type="match status" value="1"/>
</dbReference>
<dbReference type="InterPro" id="IPR023828">
    <property type="entry name" value="Peptidase_S8_Ser-AS"/>
</dbReference>
<evidence type="ECO:0000256" key="7">
    <source>
        <dbReference type="SAM" id="SignalP"/>
    </source>
</evidence>
<keyword evidence="4 5" id="KW-0720">Serine protease</keyword>
<dbReference type="PANTHER" id="PTHR43806">
    <property type="entry name" value="PEPTIDASE S8"/>
    <property type="match status" value="1"/>
</dbReference>
<evidence type="ECO:0000259" key="8">
    <source>
        <dbReference type="Pfam" id="PF00082"/>
    </source>
</evidence>
<dbReference type="InterPro" id="IPR023827">
    <property type="entry name" value="Peptidase_S8_Asp-AS"/>
</dbReference>
<reference evidence="9" key="1">
    <citation type="journal article" date="2020" name="Stud. Mycol.">
        <title>101 Dothideomycetes genomes: a test case for predicting lifestyles and emergence of pathogens.</title>
        <authorList>
            <person name="Haridas S."/>
            <person name="Albert R."/>
            <person name="Binder M."/>
            <person name="Bloem J."/>
            <person name="Labutti K."/>
            <person name="Salamov A."/>
            <person name="Andreopoulos B."/>
            <person name="Baker S."/>
            <person name="Barry K."/>
            <person name="Bills G."/>
            <person name="Bluhm B."/>
            <person name="Cannon C."/>
            <person name="Castanera R."/>
            <person name="Culley D."/>
            <person name="Daum C."/>
            <person name="Ezra D."/>
            <person name="Gonzalez J."/>
            <person name="Henrissat B."/>
            <person name="Kuo A."/>
            <person name="Liang C."/>
            <person name="Lipzen A."/>
            <person name="Lutzoni F."/>
            <person name="Magnuson J."/>
            <person name="Mondo S."/>
            <person name="Nolan M."/>
            <person name="Ohm R."/>
            <person name="Pangilinan J."/>
            <person name="Park H.-J."/>
            <person name="Ramirez L."/>
            <person name="Alfaro M."/>
            <person name="Sun H."/>
            <person name="Tritt A."/>
            <person name="Yoshinaga Y."/>
            <person name="Zwiers L.-H."/>
            <person name="Turgeon B."/>
            <person name="Goodwin S."/>
            <person name="Spatafora J."/>
            <person name="Crous P."/>
            <person name="Grigoriev I."/>
        </authorList>
    </citation>
    <scope>NUCLEOTIDE SEQUENCE</scope>
    <source>
        <strain evidence="9">CBS 113979</strain>
    </source>
</reference>
<dbReference type="CDD" id="cd04077">
    <property type="entry name" value="Peptidases_S8_PCSK9_ProteinaseK_like"/>
    <property type="match status" value="1"/>
</dbReference>
<evidence type="ECO:0000256" key="1">
    <source>
        <dbReference type="ARBA" id="ARBA00011073"/>
    </source>
</evidence>
<dbReference type="InterPro" id="IPR015500">
    <property type="entry name" value="Peptidase_S8_subtilisin-rel"/>
</dbReference>
<feature type="active site" description="Charge relay system" evidence="5">
    <location>
        <position position="335"/>
    </location>
</feature>
<keyword evidence="2 5" id="KW-0645">Protease</keyword>
<dbReference type="PROSITE" id="PS51892">
    <property type="entry name" value="SUBTILASE"/>
    <property type="match status" value="1"/>
</dbReference>
<evidence type="ECO:0000256" key="4">
    <source>
        <dbReference type="ARBA" id="ARBA00022825"/>
    </source>
</evidence>
<protein>
    <submittedName>
        <fullName evidence="9">Subtilisin-like protease</fullName>
    </submittedName>
</protein>
<feature type="chain" id="PRO_5026167456" evidence="7">
    <location>
        <begin position="16"/>
        <end position="388"/>
    </location>
</feature>
<dbReference type="GO" id="GO:0006508">
    <property type="term" value="P:proteolysis"/>
    <property type="evidence" value="ECO:0007669"/>
    <property type="project" value="UniProtKB-KW"/>
</dbReference>
<dbReference type="Pfam" id="PF00082">
    <property type="entry name" value="Peptidase_S8"/>
    <property type="match status" value="1"/>
</dbReference>
<dbReference type="SUPFAM" id="SSF54897">
    <property type="entry name" value="Protease propeptides/inhibitors"/>
    <property type="match status" value="1"/>
</dbReference>
<dbReference type="InterPro" id="IPR050131">
    <property type="entry name" value="Peptidase_S8_subtilisin-like"/>
</dbReference>
<dbReference type="SUPFAM" id="SSF52743">
    <property type="entry name" value="Subtilisin-like"/>
    <property type="match status" value="1"/>
</dbReference>
<name>A0A6G1GW02_9PEZI</name>
<dbReference type="PRINTS" id="PR00723">
    <property type="entry name" value="SUBTILISIN"/>
</dbReference>